<keyword evidence="1" id="KW-0472">Membrane</keyword>
<proteinExistence type="predicted"/>
<dbReference type="AlphaFoldDB" id="A0A6C0DXY9"/>
<protein>
    <submittedName>
        <fullName evidence="2">Uncharacterized protein</fullName>
    </submittedName>
</protein>
<accession>A0A6C0DXY9</accession>
<keyword evidence="1" id="KW-1133">Transmembrane helix</keyword>
<dbReference type="EMBL" id="MN739677">
    <property type="protein sequence ID" value="QHT20035.1"/>
    <property type="molecule type" value="Genomic_DNA"/>
</dbReference>
<evidence type="ECO:0000313" key="2">
    <source>
        <dbReference type="EMBL" id="QHT20035.1"/>
    </source>
</evidence>
<evidence type="ECO:0000256" key="1">
    <source>
        <dbReference type="SAM" id="Phobius"/>
    </source>
</evidence>
<reference evidence="2" key="1">
    <citation type="journal article" date="2020" name="Nature">
        <title>Giant virus diversity and host interactions through global metagenomics.</title>
        <authorList>
            <person name="Schulz F."/>
            <person name="Roux S."/>
            <person name="Paez-Espino D."/>
            <person name="Jungbluth S."/>
            <person name="Walsh D.A."/>
            <person name="Denef V.J."/>
            <person name="McMahon K.D."/>
            <person name="Konstantinidis K.T."/>
            <person name="Eloe-Fadrosh E.A."/>
            <person name="Kyrpides N.C."/>
            <person name="Woyke T."/>
        </authorList>
    </citation>
    <scope>NUCLEOTIDE SEQUENCE</scope>
    <source>
        <strain evidence="2">GVMAG-M-3300023174-60</strain>
    </source>
</reference>
<feature type="transmembrane region" description="Helical" evidence="1">
    <location>
        <begin position="118"/>
        <end position="140"/>
    </location>
</feature>
<sequence length="245" mass="26985">MHLLRATSSAVASFSLSSSPFPSPSPSLPSPSLHSLLPSSPSLHSLLHSSLSLHSLLNSSPSLPSSPNITYTLNKSVTTVTSILTNLRAPHNATSKQLTLFIGNQNLKPFVTNPTNNLTIVSIISVIVAIGLIGFILFTITEKMDLKFKKEKIDIHSPINWIMNMYKRYTKKEIIPITSPKKAKESPFIGPIPTPSVLPNCDKLDEVEKGQNIMFRFRGPISARFESTNTLYEDDKTQFTIITIV</sequence>
<name>A0A6C0DXY9_9ZZZZ</name>
<organism evidence="2">
    <name type="scientific">viral metagenome</name>
    <dbReference type="NCBI Taxonomy" id="1070528"/>
    <lineage>
        <taxon>unclassified sequences</taxon>
        <taxon>metagenomes</taxon>
        <taxon>organismal metagenomes</taxon>
    </lineage>
</organism>
<keyword evidence="1" id="KW-0812">Transmembrane</keyword>